<evidence type="ECO:0000313" key="2">
    <source>
        <dbReference type="EMBL" id="URE12415.1"/>
    </source>
</evidence>
<evidence type="ECO:0000313" key="3">
    <source>
        <dbReference type="Proteomes" id="UP001055439"/>
    </source>
</evidence>
<accession>A0A9E7GD06</accession>
<evidence type="ECO:0000256" key="1">
    <source>
        <dbReference type="SAM" id="MobiDB-lite"/>
    </source>
</evidence>
<dbReference type="Proteomes" id="UP001055439">
    <property type="component" value="Chromosome 6"/>
</dbReference>
<protein>
    <submittedName>
        <fullName evidence="2">Uncharacterized protein</fullName>
    </submittedName>
</protein>
<keyword evidence="3" id="KW-1185">Reference proteome</keyword>
<proteinExistence type="predicted"/>
<feature type="region of interest" description="Disordered" evidence="1">
    <location>
        <begin position="1"/>
        <end position="47"/>
    </location>
</feature>
<dbReference type="AlphaFoldDB" id="A0A9E7GD06"/>
<gene>
    <name evidence="2" type="ORF">MUK42_23289</name>
</gene>
<sequence>MPSRSRRRPPSTSPCAAGPRKLPSLGARRTRSRRNASIRAAWSRASS</sequence>
<name>A0A9E7GD06_9LILI</name>
<feature type="compositionally biased region" description="Low complexity" evidence="1">
    <location>
        <begin position="37"/>
        <end position="47"/>
    </location>
</feature>
<dbReference type="EMBL" id="CP097508">
    <property type="protein sequence ID" value="URE12415.1"/>
    <property type="molecule type" value="Genomic_DNA"/>
</dbReference>
<organism evidence="2 3">
    <name type="scientific">Musa troglodytarum</name>
    <name type="common">fe'i banana</name>
    <dbReference type="NCBI Taxonomy" id="320322"/>
    <lineage>
        <taxon>Eukaryota</taxon>
        <taxon>Viridiplantae</taxon>
        <taxon>Streptophyta</taxon>
        <taxon>Embryophyta</taxon>
        <taxon>Tracheophyta</taxon>
        <taxon>Spermatophyta</taxon>
        <taxon>Magnoliopsida</taxon>
        <taxon>Liliopsida</taxon>
        <taxon>Zingiberales</taxon>
        <taxon>Musaceae</taxon>
        <taxon>Musa</taxon>
    </lineage>
</organism>
<reference evidence="2" key="1">
    <citation type="submission" date="2022-05" db="EMBL/GenBank/DDBJ databases">
        <title>The Musa troglodytarum L. genome provides insights into the mechanism of non-climacteric behaviour and enrichment of carotenoids.</title>
        <authorList>
            <person name="Wang J."/>
        </authorList>
    </citation>
    <scope>NUCLEOTIDE SEQUENCE</scope>
    <source>
        <tissue evidence="2">Leaf</tissue>
    </source>
</reference>